<dbReference type="EC" id="3.5.2.9" evidence="1"/>
<dbReference type="NCBIfam" id="NF003814">
    <property type="entry name" value="PRK05406.1-3"/>
    <property type="match status" value="1"/>
</dbReference>
<dbReference type="PANTHER" id="PTHR30292">
    <property type="entry name" value="UNCHARACTERIZED PROTEIN YBGL-RELATED"/>
    <property type="match status" value="1"/>
</dbReference>
<dbReference type="InterPro" id="IPR005501">
    <property type="entry name" value="LamB/YcsF/PxpA-like"/>
</dbReference>
<dbReference type="CDD" id="cd10787">
    <property type="entry name" value="LamB_YcsF_like"/>
    <property type="match status" value="1"/>
</dbReference>
<evidence type="ECO:0000256" key="1">
    <source>
        <dbReference type="HAMAP-Rule" id="MF_00691"/>
    </source>
</evidence>
<dbReference type="InterPro" id="IPR011330">
    <property type="entry name" value="Glyco_hydro/deAcase_b/a-brl"/>
</dbReference>
<keyword evidence="3" id="KW-1185">Reference proteome</keyword>
<comment type="similarity">
    <text evidence="1">Belongs to the LamB/PxpA family.</text>
</comment>
<dbReference type="PANTHER" id="PTHR30292:SF0">
    <property type="entry name" value="5-OXOPROLINASE SUBUNIT A"/>
    <property type="match status" value="1"/>
</dbReference>
<dbReference type="HAMAP" id="MF_00691">
    <property type="entry name" value="PxpA"/>
    <property type="match status" value="1"/>
</dbReference>
<comment type="function">
    <text evidence="1">Catalyzes the cleavage of 5-oxoproline to form L-glutamate coupled to the hydrolysis of ATP to ADP and inorganic phosphate.</text>
</comment>
<dbReference type="Gene3D" id="3.20.20.370">
    <property type="entry name" value="Glycoside hydrolase/deacetylase"/>
    <property type="match status" value="1"/>
</dbReference>
<gene>
    <name evidence="1" type="primary">pxpA</name>
    <name evidence="2" type="ORF">JOC49_001819</name>
</gene>
<protein>
    <recommendedName>
        <fullName evidence="1">5-oxoprolinase subunit A</fullName>
        <shortName evidence="1">5-OPase subunit A</shortName>
        <ecNumber evidence="1">3.5.2.9</ecNumber>
    </recommendedName>
    <alternativeName>
        <fullName evidence="1">5-oxoprolinase (ATP-hydrolyzing) subunit A</fullName>
    </alternativeName>
</protein>
<organism evidence="2 3">
    <name type="scientific">Fusibacter tunisiensis</name>
    <dbReference type="NCBI Taxonomy" id="1008308"/>
    <lineage>
        <taxon>Bacteria</taxon>
        <taxon>Bacillati</taxon>
        <taxon>Bacillota</taxon>
        <taxon>Clostridia</taxon>
        <taxon>Eubacteriales</taxon>
        <taxon>Eubacteriales Family XII. Incertae Sedis</taxon>
        <taxon>Fusibacter</taxon>
    </lineage>
</organism>
<accession>A0ABS2MSA2</accession>
<dbReference type="Pfam" id="PF03746">
    <property type="entry name" value="LamB_YcsF"/>
    <property type="match status" value="1"/>
</dbReference>
<reference evidence="2 3" key="1">
    <citation type="submission" date="2021-01" db="EMBL/GenBank/DDBJ databases">
        <title>Genomic Encyclopedia of Type Strains, Phase IV (KMG-IV): sequencing the most valuable type-strain genomes for metagenomic binning, comparative biology and taxonomic classification.</title>
        <authorList>
            <person name="Goeker M."/>
        </authorList>
    </citation>
    <scope>NUCLEOTIDE SEQUENCE [LARGE SCALE GENOMIC DNA]</scope>
    <source>
        <strain evidence="2 3">DSM 24436</strain>
    </source>
</reference>
<dbReference type="NCBIfam" id="NF003816">
    <property type="entry name" value="PRK05406.1-5"/>
    <property type="match status" value="1"/>
</dbReference>
<dbReference type="SUPFAM" id="SSF88713">
    <property type="entry name" value="Glycoside hydrolase/deacetylase"/>
    <property type="match status" value="1"/>
</dbReference>
<keyword evidence="1" id="KW-0378">Hydrolase</keyword>
<evidence type="ECO:0000313" key="3">
    <source>
        <dbReference type="Proteomes" id="UP000767854"/>
    </source>
</evidence>
<comment type="caution">
    <text evidence="2">The sequence shown here is derived from an EMBL/GenBank/DDBJ whole genome shotgun (WGS) entry which is preliminary data.</text>
</comment>
<sequence length="244" mass="26584">MIDLNADLGESFGIYQLGNDELLIPFITSANVACGFHAGDSNVMYHTVKLCKENRVRVGAHPGYMGLQGFGRRKIQLTIDEMVNSVLYQVGALKGICTFLSVPLTHVKPHGALYTDLARDFKASKALAIALHKLDPNIILYGLSGSEMQVAAERIGIQFYAEVFSDRGYDSSGHLVKRSLEGAFVTSVDEAVNRMIHLIKTGTIESVDGQIITLKADTVCLHGDGVHALELAKRLNNALIEKNI</sequence>
<comment type="catalytic activity">
    <reaction evidence="1">
        <text>5-oxo-L-proline + ATP + 2 H2O = L-glutamate + ADP + phosphate + H(+)</text>
        <dbReference type="Rhea" id="RHEA:10348"/>
        <dbReference type="ChEBI" id="CHEBI:15377"/>
        <dbReference type="ChEBI" id="CHEBI:15378"/>
        <dbReference type="ChEBI" id="CHEBI:29985"/>
        <dbReference type="ChEBI" id="CHEBI:30616"/>
        <dbReference type="ChEBI" id="CHEBI:43474"/>
        <dbReference type="ChEBI" id="CHEBI:58402"/>
        <dbReference type="ChEBI" id="CHEBI:456216"/>
        <dbReference type="EC" id="3.5.2.9"/>
    </reaction>
</comment>
<evidence type="ECO:0000313" key="2">
    <source>
        <dbReference type="EMBL" id="MBM7562275.1"/>
    </source>
</evidence>
<proteinExistence type="inferred from homology"/>
<keyword evidence="1" id="KW-0547">Nucleotide-binding</keyword>
<dbReference type="RefSeq" id="WP_204664527.1">
    <property type="nucleotide sequence ID" value="NZ_JAFBDT010000015.1"/>
</dbReference>
<name>A0ABS2MSA2_9FIRM</name>
<dbReference type="EMBL" id="JAFBDT010000015">
    <property type="protein sequence ID" value="MBM7562275.1"/>
    <property type="molecule type" value="Genomic_DNA"/>
</dbReference>
<dbReference type="Proteomes" id="UP000767854">
    <property type="component" value="Unassembled WGS sequence"/>
</dbReference>
<keyword evidence="1" id="KW-0067">ATP-binding</keyword>
<comment type="subunit">
    <text evidence="1">Forms a complex composed of PxpA, PxpB and PxpC.</text>
</comment>